<proteinExistence type="predicted"/>
<sequence length="44" mass="5144">MKKMNVEEQKNVVAGKKVRCSKCHHKFASWFFPIHISFCYGIDA</sequence>
<keyword evidence="2" id="KW-1185">Reference proteome</keyword>
<reference evidence="1 2" key="1">
    <citation type="submission" date="2019-08" db="EMBL/GenBank/DDBJ databases">
        <title>In-depth cultivation of the pig gut microbiome towards novel bacterial diversity and tailored functional studies.</title>
        <authorList>
            <person name="Wylensek D."/>
            <person name="Hitch T.C.A."/>
            <person name="Clavel T."/>
        </authorList>
    </citation>
    <scope>NUCLEOTIDE SEQUENCE [LARGE SCALE GENOMIC DNA]</scope>
    <source>
        <strain evidence="1 2">WCA-MUC-591-APC-3H</strain>
    </source>
</reference>
<evidence type="ECO:0000313" key="1">
    <source>
        <dbReference type="EMBL" id="MST52399.1"/>
    </source>
</evidence>
<dbReference type="EMBL" id="VUMZ01000008">
    <property type="protein sequence ID" value="MST52399.1"/>
    <property type="molecule type" value="Genomic_DNA"/>
</dbReference>
<organism evidence="1 2">
    <name type="scientific">Hornefia butyriciproducens</name>
    <dbReference type="NCBI Taxonomy" id="2652293"/>
    <lineage>
        <taxon>Bacteria</taxon>
        <taxon>Bacillati</taxon>
        <taxon>Bacillota</taxon>
        <taxon>Clostridia</taxon>
        <taxon>Peptostreptococcales</taxon>
        <taxon>Anaerovoracaceae</taxon>
        <taxon>Hornefia</taxon>
    </lineage>
</organism>
<dbReference type="NCBIfam" id="TIGR02098">
    <property type="entry name" value="MJ0042_CXXC"/>
    <property type="match status" value="1"/>
</dbReference>
<name>A0A6L5Y6T3_9FIRM</name>
<evidence type="ECO:0000313" key="2">
    <source>
        <dbReference type="Proteomes" id="UP000474676"/>
    </source>
</evidence>
<dbReference type="AlphaFoldDB" id="A0A6L5Y6T3"/>
<accession>A0A6L5Y6T3</accession>
<dbReference type="Proteomes" id="UP000474676">
    <property type="component" value="Unassembled WGS sequence"/>
</dbReference>
<comment type="caution">
    <text evidence="1">The sequence shown here is derived from an EMBL/GenBank/DDBJ whole genome shotgun (WGS) entry which is preliminary data.</text>
</comment>
<gene>
    <name evidence="1" type="ORF">FYJ64_08770</name>
</gene>
<dbReference type="InterPro" id="IPR011723">
    <property type="entry name" value="Znf/thioredoxin_put"/>
</dbReference>
<protein>
    <submittedName>
        <fullName evidence="1">Uncharacterized protein</fullName>
    </submittedName>
</protein>